<feature type="chain" id="PRO_5002240862" description="Chitin-binding type-4 domain-containing protein" evidence="2">
    <location>
        <begin position="27"/>
        <end position="358"/>
    </location>
</feature>
<evidence type="ECO:0000256" key="2">
    <source>
        <dbReference type="SAM" id="SignalP"/>
    </source>
</evidence>
<dbReference type="STRING" id="348802.A0A0D2E147"/>
<dbReference type="EMBL" id="KN847323">
    <property type="protein sequence ID" value="KIW49178.1"/>
    <property type="molecule type" value="Genomic_DNA"/>
</dbReference>
<keyword evidence="4" id="KW-1185">Reference proteome</keyword>
<accession>A0A0D2E147</accession>
<keyword evidence="2" id="KW-0732">Signal</keyword>
<sequence length="358" mass="39060">MTATFPLRWGVLMALIMSLLFSLGVALPAPEQWKSEYGPPAPFKTADSAGAFTGSFTGHHPRLDHCFPLLHHCLSTEDRDNCRNRFNGCLDKKNDTVATAVAPTTTSVPNLESLKVLPSRMVSTPSTTAVASLEDTKYVRTGAENHTTMERWQPSQSSPAGASPTGTGQVPSQDGLGQAIVVNACPFAVMSNIVHPPREGSDEAPEEILSTLAPGATETHPFVHDPEMGISWKIWRTDIENQSPVQFEWAWVPNVQRTWWDLSMIDAGEVDWLKKTDAGKQIVGDADGYGEYVGQVGVLHPFADEGMSLVPDVAEGNCIAIFCEPGQEFCKNAYNVWNDWGQQHDCPEHANLKLTLCG</sequence>
<feature type="compositionally biased region" description="Low complexity" evidence="1">
    <location>
        <begin position="153"/>
        <end position="164"/>
    </location>
</feature>
<feature type="region of interest" description="Disordered" evidence="1">
    <location>
        <begin position="145"/>
        <end position="174"/>
    </location>
</feature>
<evidence type="ECO:0008006" key="5">
    <source>
        <dbReference type="Google" id="ProtNLM"/>
    </source>
</evidence>
<protein>
    <recommendedName>
        <fullName evidence="5">Chitin-binding type-4 domain-containing protein</fullName>
    </recommendedName>
</protein>
<reference evidence="3 4" key="1">
    <citation type="submission" date="2015-01" db="EMBL/GenBank/DDBJ databases">
        <title>The Genome Sequence of Exophiala xenobiotica CBS118157.</title>
        <authorList>
            <consortium name="The Broad Institute Genomics Platform"/>
            <person name="Cuomo C."/>
            <person name="de Hoog S."/>
            <person name="Gorbushina A."/>
            <person name="Stielow B."/>
            <person name="Teixiera M."/>
            <person name="Abouelleil A."/>
            <person name="Chapman S.B."/>
            <person name="Priest M."/>
            <person name="Young S.K."/>
            <person name="Wortman J."/>
            <person name="Nusbaum C."/>
            <person name="Birren B."/>
        </authorList>
    </citation>
    <scope>NUCLEOTIDE SEQUENCE [LARGE SCALE GENOMIC DNA]</scope>
    <source>
        <strain evidence="3 4">CBS 118157</strain>
    </source>
</reference>
<evidence type="ECO:0000313" key="4">
    <source>
        <dbReference type="Proteomes" id="UP000054342"/>
    </source>
</evidence>
<name>A0A0D2E147_9EURO</name>
<dbReference type="OrthoDB" id="3682664at2759"/>
<evidence type="ECO:0000256" key="1">
    <source>
        <dbReference type="SAM" id="MobiDB-lite"/>
    </source>
</evidence>
<dbReference type="HOGENOM" id="CLU_773950_0_0_1"/>
<gene>
    <name evidence="3" type="ORF">PV05_10878</name>
</gene>
<feature type="signal peptide" evidence="2">
    <location>
        <begin position="1"/>
        <end position="26"/>
    </location>
</feature>
<proteinExistence type="predicted"/>
<dbReference type="GeneID" id="25332786"/>
<dbReference type="RefSeq" id="XP_013309762.1">
    <property type="nucleotide sequence ID" value="XM_013454308.1"/>
</dbReference>
<dbReference type="Proteomes" id="UP000054342">
    <property type="component" value="Unassembled WGS sequence"/>
</dbReference>
<evidence type="ECO:0000313" key="3">
    <source>
        <dbReference type="EMBL" id="KIW49178.1"/>
    </source>
</evidence>
<organism evidence="3 4">
    <name type="scientific">Exophiala xenobiotica</name>
    <dbReference type="NCBI Taxonomy" id="348802"/>
    <lineage>
        <taxon>Eukaryota</taxon>
        <taxon>Fungi</taxon>
        <taxon>Dikarya</taxon>
        <taxon>Ascomycota</taxon>
        <taxon>Pezizomycotina</taxon>
        <taxon>Eurotiomycetes</taxon>
        <taxon>Chaetothyriomycetidae</taxon>
        <taxon>Chaetothyriales</taxon>
        <taxon>Herpotrichiellaceae</taxon>
        <taxon>Exophiala</taxon>
    </lineage>
</organism>
<dbReference type="AlphaFoldDB" id="A0A0D2E147"/>